<protein>
    <submittedName>
        <fullName evidence="1">Uncharacterized protein</fullName>
    </submittedName>
</protein>
<proteinExistence type="predicted"/>
<comment type="caution">
    <text evidence="1">The sequence shown here is derived from an EMBL/GenBank/DDBJ whole genome shotgun (WGS) entry which is preliminary data.</text>
</comment>
<dbReference type="InParanoid" id="A0A409X4A8"/>
<keyword evidence="2" id="KW-1185">Reference proteome</keyword>
<accession>A0A409X4A8</accession>
<dbReference type="EMBL" id="NHYE01004271">
    <property type="protein sequence ID" value="PPQ85576.1"/>
    <property type="molecule type" value="Genomic_DNA"/>
</dbReference>
<sequence length="140" mass="15961">MHPEVLKDFSRIIVEFADADMKSKASLELAQRIWYDLCNNVAPKGMTIVGAELSSAKNLVLSITPPASAVCFMESDIQNQLQLYLIHILEAPQNVRIWVYPDQRWPRVIIHHVPIISTFLREEDALTAAMWELTNYNPAI</sequence>
<name>A0A409X4A8_9AGAR</name>
<reference evidence="1 2" key="1">
    <citation type="journal article" date="2018" name="Evol. Lett.">
        <title>Horizontal gene cluster transfer increased hallucinogenic mushroom diversity.</title>
        <authorList>
            <person name="Reynolds H.T."/>
            <person name="Vijayakumar V."/>
            <person name="Gluck-Thaler E."/>
            <person name="Korotkin H.B."/>
            <person name="Matheny P.B."/>
            <person name="Slot J.C."/>
        </authorList>
    </citation>
    <scope>NUCLEOTIDE SEQUENCE [LARGE SCALE GENOMIC DNA]</scope>
    <source>
        <strain evidence="1 2">SRW20</strain>
    </source>
</reference>
<dbReference type="Proteomes" id="UP000284706">
    <property type="component" value="Unassembled WGS sequence"/>
</dbReference>
<evidence type="ECO:0000313" key="2">
    <source>
        <dbReference type="Proteomes" id="UP000284706"/>
    </source>
</evidence>
<gene>
    <name evidence="1" type="ORF">CVT26_010227</name>
</gene>
<evidence type="ECO:0000313" key="1">
    <source>
        <dbReference type="EMBL" id="PPQ85576.1"/>
    </source>
</evidence>
<organism evidence="1 2">
    <name type="scientific">Gymnopilus dilepis</name>
    <dbReference type="NCBI Taxonomy" id="231916"/>
    <lineage>
        <taxon>Eukaryota</taxon>
        <taxon>Fungi</taxon>
        <taxon>Dikarya</taxon>
        <taxon>Basidiomycota</taxon>
        <taxon>Agaricomycotina</taxon>
        <taxon>Agaricomycetes</taxon>
        <taxon>Agaricomycetidae</taxon>
        <taxon>Agaricales</taxon>
        <taxon>Agaricineae</taxon>
        <taxon>Hymenogastraceae</taxon>
        <taxon>Gymnopilus</taxon>
    </lineage>
</organism>
<dbReference type="AlphaFoldDB" id="A0A409X4A8"/>